<accession>A0A3G6RMP6</accession>
<evidence type="ECO:0000313" key="1">
    <source>
        <dbReference type="EMBL" id="AZA84774.1"/>
    </source>
</evidence>
<name>A0A3G6RMP6_CHRLC</name>
<evidence type="ECO:0000313" key="4">
    <source>
        <dbReference type="Proteomes" id="UP000279972"/>
    </source>
</evidence>
<dbReference type="RefSeq" id="WP_103293143.1">
    <property type="nucleotide sequence ID" value="NZ_CP033924.1"/>
</dbReference>
<dbReference type="Proteomes" id="UP000236262">
    <property type="component" value="Unassembled WGS sequence"/>
</dbReference>
<evidence type="ECO:0000313" key="2">
    <source>
        <dbReference type="EMBL" id="PNW12145.1"/>
    </source>
</evidence>
<dbReference type="OrthoDB" id="1273894at2"/>
<proteinExistence type="predicted"/>
<evidence type="ECO:0000313" key="3">
    <source>
        <dbReference type="Proteomes" id="UP000236262"/>
    </source>
</evidence>
<organism evidence="2 3">
    <name type="scientific">Chryseobacterium lactis</name>
    <dbReference type="NCBI Taxonomy" id="1241981"/>
    <lineage>
        <taxon>Bacteria</taxon>
        <taxon>Pseudomonadati</taxon>
        <taxon>Bacteroidota</taxon>
        <taxon>Flavobacteriia</taxon>
        <taxon>Flavobacteriales</taxon>
        <taxon>Weeksellaceae</taxon>
        <taxon>Chryseobacterium group</taxon>
        <taxon>Chryseobacterium</taxon>
    </lineage>
</organism>
<dbReference type="EMBL" id="PPEH01000008">
    <property type="protein sequence ID" value="PNW12145.1"/>
    <property type="molecule type" value="Genomic_DNA"/>
</dbReference>
<reference evidence="1 4" key="2">
    <citation type="submission" date="2018-11" db="EMBL/GenBank/DDBJ databases">
        <title>Proposal to divide the Flavobacteriaceae and reorganize its genera based on Amino Acid Identity values calculated from whole genome sequences.</title>
        <authorList>
            <person name="Nicholson A.C."/>
            <person name="Gulvik C.A."/>
            <person name="Whitney A.M."/>
            <person name="Humrighouse B.W."/>
            <person name="Bell M."/>
            <person name="Holmes B."/>
            <person name="Steigerwalt A.G."/>
            <person name="Villarma A."/>
            <person name="Sheth M."/>
            <person name="Batra D."/>
            <person name="Pryor J."/>
            <person name="Bernardet J.-F."/>
            <person name="Hugo C."/>
            <person name="Kampfer P."/>
            <person name="Newman J."/>
            <person name="McQuiston J.R."/>
        </authorList>
    </citation>
    <scope>NUCLEOTIDE SEQUENCE [LARGE SCALE GENOMIC DNA]</scope>
    <source>
        <strain evidence="1 4">KC_1864</strain>
    </source>
</reference>
<gene>
    <name evidence="2" type="ORF">C1637_18505</name>
    <name evidence="1" type="ORF">EG342_24010</name>
</gene>
<dbReference type="Proteomes" id="UP000279972">
    <property type="component" value="Chromosome"/>
</dbReference>
<dbReference type="KEGG" id="clac:EG342_24010"/>
<protein>
    <submittedName>
        <fullName evidence="2">Uncharacterized protein</fullName>
    </submittedName>
</protein>
<dbReference type="AlphaFoldDB" id="A0A3G6RMP6"/>
<keyword evidence="4" id="KW-1185">Reference proteome</keyword>
<dbReference type="EMBL" id="CP033924">
    <property type="protein sequence ID" value="AZA84774.1"/>
    <property type="molecule type" value="Genomic_DNA"/>
</dbReference>
<reference evidence="2 3" key="1">
    <citation type="submission" date="2018-01" db="EMBL/GenBank/DDBJ databases">
        <title>Draft genome sequences of Chryseobacterium lactis NCTC11390, Chryseobacterium oncorhynchi 701B-08, and Chryseobacterium viscerum 687B-08.</title>
        <authorList>
            <person name="Jeong J.-J."/>
            <person name="Lee Y.J."/>
            <person name="Park B."/>
            <person name="Choi I.-G."/>
            <person name="Kim K.D."/>
        </authorList>
    </citation>
    <scope>NUCLEOTIDE SEQUENCE [LARGE SCALE GENOMIC DNA]</scope>
    <source>
        <strain evidence="2 3">NCTC11390</strain>
    </source>
</reference>
<sequence length="109" mass="12869">MKILLPLDNSKLIVLNNSMQILDMLNLHTQPRSLKSSISICLELRTQLLQKAIKVRQKDKTFILKLPYYKADALWQFLKEFEIYFPDDFGSYETNAILIMKNELHKQLL</sequence>